<protein>
    <submittedName>
        <fullName evidence="8">Methyl-accepting chemotaxis sensor/transducer protein</fullName>
    </submittedName>
</protein>
<evidence type="ECO:0000259" key="7">
    <source>
        <dbReference type="PROSITE" id="PS50885"/>
    </source>
</evidence>
<feature type="transmembrane region" description="Helical" evidence="5">
    <location>
        <begin position="185"/>
        <end position="205"/>
    </location>
</feature>
<evidence type="ECO:0000256" key="2">
    <source>
        <dbReference type="ARBA" id="ARBA00023224"/>
    </source>
</evidence>
<dbReference type="SUPFAM" id="SSF58104">
    <property type="entry name" value="Methyl-accepting chemotaxis protein (MCP) signaling domain"/>
    <property type="match status" value="1"/>
</dbReference>
<dbReference type="GO" id="GO:0006935">
    <property type="term" value="P:chemotaxis"/>
    <property type="evidence" value="ECO:0007669"/>
    <property type="project" value="InterPro"/>
</dbReference>
<keyword evidence="5" id="KW-0812">Transmembrane</keyword>
<comment type="subcellular location">
    <subcellularLocation>
        <location evidence="1">Membrane</location>
    </subcellularLocation>
</comment>
<dbReference type="PROSITE" id="PS50111">
    <property type="entry name" value="CHEMOTAXIS_TRANSDUC_2"/>
    <property type="match status" value="1"/>
</dbReference>
<dbReference type="InterPro" id="IPR004090">
    <property type="entry name" value="Chemotax_Me-accpt_rcpt"/>
</dbReference>
<evidence type="ECO:0000313" key="9">
    <source>
        <dbReference type="Proteomes" id="UP000515472"/>
    </source>
</evidence>
<evidence type="ECO:0000256" key="1">
    <source>
        <dbReference type="ARBA" id="ARBA00004370"/>
    </source>
</evidence>
<dbReference type="InterPro" id="IPR004089">
    <property type="entry name" value="MCPsignal_dom"/>
</dbReference>
<dbReference type="Pfam" id="PF00015">
    <property type="entry name" value="MCPsignal"/>
    <property type="match status" value="1"/>
</dbReference>
<dbReference type="GO" id="GO:0004888">
    <property type="term" value="F:transmembrane signaling receptor activity"/>
    <property type="evidence" value="ECO:0007669"/>
    <property type="project" value="InterPro"/>
</dbReference>
<dbReference type="Proteomes" id="UP000515472">
    <property type="component" value="Chromosome"/>
</dbReference>
<comment type="similarity">
    <text evidence="3">Belongs to the methyl-accepting chemotaxis (MCP) protein family.</text>
</comment>
<gene>
    <name evidence="8" type="ORF">GEOBRER4_n0763</name>
</gene>
<feature type="transmembrane region" description="Helical" evidence="5">
    <location>
        <begin position="7"/>
        <end position="27"/>
    </location>
</feature>
<reference evidence="8 9" key="1">
    <citation type="submission" date="2020-06" db="EMBL/GenBank/DDBJ databases">
        <title>Interaction of electrochemicaly active bacteria, Geobacter bremensis R4 on different carbon anode.</title>
        <authorList>
            <person name="Meng L."/>
            <person name="Yoshida N."/>
        </authorList>
    </citation>
    <scope>NUCLEOTIDE SEQUENCE [LARGE SCALE GENOMIC DNA]</scope>
    <source>
        <strain evidence="8 9">R4</strain>
    </source>
</reference>
<dbReference type="GO" id="GO:0007165">
    <property type="term" value="P:signal transduction"/>
    <property type="evidence" value="ECO:0007669"/>
    <property type="project" value="UniProtKB-KW"/>
</dbReference>
<dbReference type="PRINTS" id="PR00260">
    <property type="entry name" value="CHEMTRNSDUCR"/>
</dbReference>
<keyword evidence="2 4" id="KW-0807">Transducer</keyword>
<dbReference type="SMART" id="SM00304">
    <property type="entry name" value="HAMP"/>
    <property type="match status" value="1"/>
</dbReference>
<keyword evidence="5" id="KW-0472">Membrane</keyword>
<dbReference type="PANTHER" id="PTHR32089:SF112">
    <property type="entry name" value="LYSOZYME-LIKE PROTEIN-RELATED"/>
    <property type="match status" value="1"/>
</dbReference>
<organism evidence="8 9">
    <name type="scientific">Citrifermentans bremense</name>
    <dbReference type="NCBI Taxonomy" id="60035"/>
    <lineage>
        <taxon>Bacteria</taxon>
        <taxon>Pseudomonadati</taxon>
        <taxon>Thermodesulfobacteriota</taxon>
        <taxon>Desulfuromonadia</taxon>
        <taxon>Geobacterales</taxon>
        <taxon>Geobacteraceae</taxon>
        <taxon>Citrifermentans</taxon>
    </lineage>
</organism>
<evidence type="ECO:0000256" key="3">
    <source>
        <dbReference type="ARBA" id="ARBA00029447"/>
    </source>
</evidence>
<accession>A0A6S6M1S8</accession>
<evidence type="ECO:0000259" key="6">
    <source>
        <dbReference type="PROSITE" id="PS50111"/>
    </source>
</evidence>
<keyword evidence="5" id="KW-1133">Transmembrane helix</keyword>
<dbReference type="RefSeq" id="WP_185244281.1">
    <property type="nucleotide sequence ID" value="NZ_AP023213.1"/>
</dbReference>
<proteinExistence type="inferred from homology"/>
<dbReference type="GO" id="GO:0016020">
    <property type="term" value="C:membrane"/>
    <property type="evidence" value="ECO:0007669"/>
    <property type="project" value="UniProtKB-SubCell"/>
</dbReference>
<dbReference type="SMART" id="SM00283">
    <property type="entry name" value="MA"/>
    <property type="match status" value="1"/>
</dbReference>
<dbReference type="AlphaFoldDB" id="A0A6S6M1S8"/>
<dbReference type="PROSITE" id="PS50885">
    <property type="entry name" value="HAMP"/>
    <property type="match status" value="1"/>
</dbReference>
<sequence length="537" mass="57357">MSIARKVMIALCMTSAIVLICIMVPMLTSKELKVLRSQFSSYEKLQGDVVLAQELQLQVANVWQFFTDASLTRDRGVIEKEAKPAYDRSLQILSELKALKKSDAVHTANLAKMEQAVSGMWQVGIRMFDAYGKSREEGNAVMQEYDKACDVAIRDASALSVKARGDGALQMKEMDAHLDALTGRLFGTGGFAATIGIFAVVMMFLMRRSIVRSLAVMIDEIECLTHGDLSREFDARGSDELAQVSAMLNQFIKKMHLAVSNISSTSSQLSSAAIGFHATSDRIATGAEEVAMQAGTVATASEEMSATSSVIAQNCLMAAEGAQRASQAASDGAGVVEKTVAVMGQIADKVQESARTVEGLGARSDQIGDIISTIEDIADQTNLLALNAAIEAARAGEQGRGFAVVADEVRALAERTTGATKEIGAMIKAIQEETRSAVVAMEMGVEQVENGKQEAARSGEAIRDILDYINAASTQVNTIAVAAKEQTATTSEISDNIHMITTLVQQTSQDAQESAAATGELNRSSKELEGLVQQFML</sequence>
<evidence type="ECO:0000256" key="5">
    <source>
        <dbReference type="SAM" id="Phobius"/>
    </source>
</evidence>
<name>A0A6S6M1S8_9BACT</name>
<dbReference type="FunFam" id="1.10.287.950:FF:000001">
    <property type="entry name" value="Methyl-accepting chemotaxis sensory transducer"/>
    <property type="match status" value="1"/>
</dbReference>
<evidence type="ECO:0000256" key="4">
    <source>
        <dbReference type="PROSITE-ProRule" id="PRU00284"/>
    </source>
</evidence>
<dbReference type="PANTHER" id="PTHR32089">
    <property type="entry name" value="METHYL-ACCEPTING CHEMOTAXIS PROTEIN MCPB"/>
    <property type="match status" value="1"/>
</dbReference>
<dbReference type="InterPro" id="IPR003660">
    <property type="entry name" value="HAMP_dom"/>
</dbReference>
<dbReference type="KEGG" id="gbn:GEOBRER4_07360"/>
<feature type="domain" description="HAMP" evidence="7">
    <location>
        <begin position="208"/>
        <end position="260"/>
    </location>
</feature>
<dbReference type="Gene3D" id="1.10.287.950">
    <property type="entry name" value="Methyl-accepting chemotaxis protein"/>
    <property type="match status" value="1"/>
</dbReference>
<dbReference type="EMBL" id="AP023213">
    <property type="protein sequence ID" value="BCG45986.1"/>
    <property type="molecule type" value="Genomic_DNA"/>
</dbReference>
<keyword evidence="9" id="KW-1185">Reference proteome</keyword>
<feature type="domain" description="Methyl-accepting transducer" evidence="6">
    <location>
        <begin position="265"/>
        <end position="501"/>
    </location>
</feature>
<dbReference type="CDD" id="cd11386">
    <property type="entry name" value="MCP_signal"/>
    <property type="match status" value="1"/>
</dbReference>
<evidence type="ECO:0000313" key="8">
    <source>
        <dbReference type="EMBL" id="BCG45986.1"/>
    </source>
</evidence>